<protein>
    <recommendedName>
        <fullName evidence="4 5">Protein GrpE</fullName>
    </recommendedName>
    <alternativeName>
        <fullName evidence="4">HSP-70 cofactor</fullName>
    </alternativeName>
</protein>
<dbReference type="NCBIfam" id="NF010738">
    <property type="entry name" value="PRK14140.1"/>
    <property type="match status" value="1"/>
</dbReference>
<dbReference type="SUPFAM" id="SSF58014">
    <property type="entry name" value="Coiled-coil domain of nucleotide exchange factor GrpE"/>
    <property type="match status" value="1"/>
</dbReference>
<gene>
    <name evidence="4 7" type="primary">grpE</name>
    <name evidence="7" type="ORF">JYU29_13630</name>
</gene>
<dbReference type="PROSITE" id="PS01071">
    <property type="entry name" value="GRPE"/>
    <property type="match status" value="1"/>
</dbReference>
<dbReference type="CDD" id="cd00446">
    <property type="entry name" value="GrpE"/>
    <property type="match status" value="1"/>
</dbReference>
<dbReference type="EMBL" id="JAFMNX010000003">
    <property type="protein sequence ID" value="MBS9721725.1"/>
    <property type="molecule type" value="Genomic_DNA"/>
</dbReference>
<name>A0ABS5RXE0_9HYPH</name>
<keyword evidence="2 4" id="KW-0346">Stress response</keyword>
<comment type="subcellular location">
    <subcellularLocation>
        <location evidence="4">Cytoplasm</location>
    </subcellularLocation>
</comment>
<evidence type="ECO:0000313" key="8">
    <source>
        <dbReference type="Proteomes" id="UP001297272"/>
    </source>
</evidence>
<dbReference type="InterPro" id="IPR009012">
    <property type="entry name" value="GrpE_head"/>
</dbReference>
<evidence type="ECO:0000256" key="4">
    <source>
        <dbReference type="HAMAP-Rule" id="MF_01151"/>
    </source>
</evidence>
<organism evidence="7 8">
    <name type="scientific">Tianweitania aestuarii</name>
    <dbReference type="NCBI Taxonomy" id="2814886"/>
    <lineage>
        <taxon>Bacteria</taxon>
        <taxon>Pseudomonadati</taxon>
        <taxon>Pseudomonadota</taxon>
        <taxon>Alphaproteobacteria</taxon>
        <taxon>Hyphomicrobiales</taxon>
        <taxon>Phyllobacteriaceae</taxon>
        <taxon>Tianweitania</taxon>
    </lineage>
</organism>
<dbReference type="Gene3D" id="3.90.20.20">
    <property type="match status" value="1"/>
</dbReference>
<keyword evidence="8" id="KW-1185">Reference proteome</keyword>
<dbReference type="PANTHER" id="PTHR21237">
    <property type="entry name" value="GRPE PROTEIN"/>
    <property type="match status" value="1"/>
</dbReference>
<dbReference type="PANTHER" id="PTHR21237:SF23">
    <property type="entry name" value="GRPE PROTEIN HOMOLOG, MITOCHONDRIAL"/>
    <property type="match status" value="1"/>
</dbReference>
<evidence type="ECO:0000256" key="1">
    <source>
        <dbReference type="ARBA" id="ARBA00009054"/>
    </source>
</evidence>
<dbReference type="PRINTS" id="PR00773">
    <property type="entry name" value="GRPEPROTEIN"/>
</dbReference>
<dbReference type="NCBIfam" id="NF010739">
    <property type="entry name" value="PRK14141.1"/>
    <property type="match status" value="1"/>
</dbReference>
<comment type="similarity">
    <text evidence="1 4 6">Belongs to the GrpE family.</text>
</comment>
<dbReference type="Proteomes" id="UP001297272">
    <property type="component" value="Unassembled WGS sequence"/>
</dbReference>
<dbReference type="InterPro" id="IPR013805">
    <property type="entry name" value="GrpE_CC"/>
</dbReference>
<evidence type="ECO:0000256" key="5">
    <source>
        <dbReference type="RuleBase" id="RU000639"/>
    </source>
</evidence>
<dbReference type="SUPFAM" id="SSF51064">
    <property type="entry name" value="Head domain of nucleotide exchange factor GrpE"/>
    <property type="match status" value="1"/>
</dbReference>
<proteinExistence type="inferred from homology"/>
<keyword evidence="4" id="KW-0963">Cytoplasm</keyword>
<comment type="caution">
    <text evidence="7">The sequence shown here is derived from an EMBL/GenBank/DDBJ whole genome shotgun (WGS) entry which is preliminary data.</text>
</comment>
<sequence>MTDEANQNRAPEEAEVLAAEAPEFAADTEAFLRLAAENEELKDRALRIAADMENLRRRTQRDVADARTYAVTNFARDMLGVSDNLRRALEAIPGDALESGDAGFKALAEGVEMTERAMLSALERHGVKKLEPQGEKFDPNFHQAMFEVPNPEVPNNTVVQVVQSGYAIGDRVLRPAMVGVAKGGPKVAAAEAPAEAAAAAPQGDNEA</sequence>
<dbReference type="RefSeq" id="WP_213985354.1">
    <property type="nucleotide sequence ID" value="NZ_JAFMNX010000003.1"/>
</dbReference>
<reference evidence="7 8" key="1">
    <citation type="submission" date="2021-03" db="EMBL/GenBank/DDBJ databases">
        <title>Tianweitania aestuarii sp. nov., isolated from a tidal flat.</title>
        <authorList>
            <person name="Park S."/>
            <person name="Yoon J.-H."/>
        </authorList>
    </citation>
    <scope>NUCLEOTIDE SEQUENCE [LARGE SCALE GENOMIC DNA]</scope>
    <source>
        <strain evidence="7 8">BSSL-BM11</strain>
    </source>
</reference>
<evidence type="ECO:0000313" key="7">
    <source>
        <dbReference type="EMBL" id="MBS9721725.1"/>
    </source>
</evidence>
<evidence type="ECO:0000256" key="2">
    <source>
        <dbReference type="ARBA" id="ARBA00023016"/>
    </source>
</evidence>
<evidence type="ECO:0000256" key="6">
    <source>
        <dbReference type="RuleBase" id="RU004478"/>
    </source>
</evidence>
<comment type="function">
    <text evidence="4 5">Participates actively in the response to hyperosmotic and heat shock by preventing the aggregation of stress-denatured proteins, in association with DnaK and GrpE. It is the nucleotide exchange factor for DnaK and may function as a thermosensor. Unfolded proteins bind initially to DnaJ; upon interaction with the DnaJ-bound protein, DnaK hydrolyzes its bound ATP, resulting in the formation of a stable complex. GrpE releases ADP from DnaK; ATP binding to DnaK triggers the release of the substrate protein, thus completing the reaction cycle. Several rounds of ATP-dependent interactions between DnaJ, DnaK and GrpE are required for fully efficient folding.</text>
</comment>
<dbReference type="InterPro" id="IPR000740">
    <property type="entry name" value="GrpE"/>
</dbReference>
<accession>A0ABS5RXE0</accession>
<dbReference type="HAMAP" id="MF_01151">
    <property type="entry name" value="GrpE"/>
    <property type="match status" value="1"/>
</dbReference>
<evidence type="ECO:0000256" key="3">
    <source>
        <dbReference type="ARBA" id="ARBA00023186"/>
    </source>
</evidence>
<dbReference type="NCBIfam" id="NF010748">
    <property type="entry name" value="PRK14150.1"/>
    <property type="match status" value="1"/>
</dbReference>
<dbReference type="Gene3D" id="2.30.22.10">
    <property type="entry name" value="Head domain of nucleotide exchange factor GrpE"/>
    <property type="match status" value="1"/>
</dbReference>
<keyword evidence="3 4" id="KW-0143">Chaperone</keyword>
<dbReference type="Pfam" id="PF01025">
    <property type="entry name" value="GrpE"/>
    <property type="match status" value="1"/>
</dbReference>
<comment type="subunit">
    <text evidence="4">Homodimer.</text>
</comment>